<keyword evidence="9" id="KW-1185">Reference proteome</keyword>
<dbReference type="InterPro" id="IPR008902">
    <property type="entry name" value="Rhamnosid_concanavalin"/>
</dbReference>
<feature type="domain" description="Alpha-L-rhamnosidase C-terminal" evidence="7">
    <location>
        <begin position="677"/>
        <end position="740"/>
    </location>
</feature>
<dbReference type="RefSeq" id="WP_274351597.1">
    <property type="nucleotide sequence ID" value="NZ_JAQZSM010000005.1"/>
</dbReference>
<evidence type="ECO:0000256" key="3">
    <source>
        <dbReference type="ARBA" id="ARBA00022801"/>
    </source>
</evidence>
<dbReference type="EC" id="3.2.1.40" evidence="2"/>
<dbReference type="Pfam" id="PF08531">
    <property type="entry name" value="Bac_rhamnosid_N"/>
    <property type="match status" value="1"/>
</dbReference>
<feature type="domain" description="Bacterial alpha-L-rhamnosidase N-terminal" evidence="5">
    <location>
        <begin position="50"/>
        <end position="177"/>
    </location>
</feature>
<proteinExistence type="predicted"/>
<dbReference type="Gene3D" id="1.50.10.10">
    <property type="match status" value="1"/>
</dbReference>
<evidence type="ECO:0000313" key="9">
    <source>
        <dbReference type="Proteomes" id="UP001431784"/>
    </source>
</evidence>
<dbReference type="EMBL" id="JAQZSM010000005">
    <property type="protein sequence ID" value="MDD7970906.1"/>
    <property type="molecule type" value="Genomic_DNA"/>
</dbReference>
<sequence length="764" mass="84710">MNIDAKTRGFGRNSLRVRDWTGQMIAPLADAGAGSQASFVATDFQYDGGNAVLHVSAQGLYRAFINGRRVGNDVLTPGWTCYDDRIAYQSYDVADLLRKGANRIEIWLGDGWYRSTLMWRDIKITNTWGDRIAAIADLVVDGQPHLATSGAWASGLLPVTKTGIYWGEDFDARLDTLDATDGVEVLAFNTALLVPSETRPVTELPPIAPVKSWQDSAGRRIYDFGQNAVGYQRITVRGAEGARLYIDHAEVLDKDGAFDNRNYRAARAAFSYTLKGQGEETWAPMFSFVGFRYARVAITGDAELIDIVSVPVTSVPQIAGGFDCAVAPVNRLVENTVWSQRGNFIEVPTDCPQRDERLGWTGDAQVFAGTACWLADSEDFLRKYLRDVMHDQRPDGGISHFSPDPTLRAHSAAPGDWAGSTGWGDVIVIMPWQLYLHYGRDDVLRECFPAMVRWLDYLWSISDGPIIRPHAVWGEKGFTFGDWLQPTGDSRKPRPTVSDDCAATLYHAISTDLAGKIAQIIGAQAEADRLAARATEIRRAFSAEYFSATGRLAHNDQTSYALAFLYDLVPDQHFEAAKAYFRRVIEDADYLIGTGFIGTPALLPALTKLGMTDLAERVFLNRKVPGWLYQVERGATTIWERWDAIGEDGTIYDPMMNSYNHYAYGAVCQWLFEDVAGVRPVPEAPGFDRVRLNPTILPELGQVSMWHDCRHGRIEAAWKMDGNRVIYTVTLPEGCEGEIVAGSLKNASAEGRLPAGRHEISFDL</sequence>
<dbReference type="InterPro" id="IPR012341">
    <property type="entry name" value="6hp_glycosidase-like_sf"/>
</dbReference>
<comment type="caution">
    <text evidence="8">The sequence shown here is derived from an EMBL/GenBank/DDBJ whole genome shotgun (WGS) entry which is preliminary data.</text>
</comment>
<comment type="catalytic activity">
    <reaction evidence="1">
        <text>Hydrolysis of terminal non-reducing alpha-L-rhamnose residues in alpha-L-rhamnosides.</text>
        <dbReference type="EC" id="3.2.1.40"/>
    </reaction>
</comment>
<dbReference type="PANTHER" id="PTHR33307">
    <property type="entry name" value="ALPHA-RHAMNOSIDASE (EUROFUNG)"/>
    <property type="match status" value="1"/>
</dbReference>
<organism evidence="8 9">
    <name type="scientific">Roseinatronobacter alkalisoli</name>
    <dbReference type="NCBI Taxonomy" id="3028235"/>
    <lineage>
        <taxon>Bacteria</taxon>
        <taxon>Pseudomonadati</taxon>
        <taxon>Pseudomonadota</taxon>
        <taxon>Alphaproteobacteria</taxon>
        <taxon>Rhodobacterales</taxon>
        <taxon>Paracoccaceae</taxon>
        <taxon>Roseinatronobacter</taxon>
    </lineage>
</organism>
<dbReference type="InterPro" id="IPR013737">
    <property type="entry name" value="Bac_rhamnosid_N"/>
</dbReference>
<dbReference type="PANTHER" id="PTHR33307:SF6">
    <property type="entry name" value="ALPHA-RHAMNOSIDASE (EUROFUNG)-RELATED"/>
    <property type="match status" value="1"/>
</dbReference>
<dbReference type="GO" id="GO:0016787">
    <property type="term" value="F:hydrolase activity"/>
    <property type="evidence" value="ECO:0007669"/>
    <property type="project" value="UniProtKB-KW"/>
</dbReference>
<dbReference type="Pfam" id="PF05592">
    <property type="entry name" value="Bac_rhamnosid"/>
    <property type="match status" value="1"/>
</dbReference>
<evidence type="ECO:0000256" key="1">
    <source>
        <dbReference type="ARBA" id="ARBA00001445"/>
    </source>
</evidence>
<evidence type="ECO:0000256" key="2">
    <source>
        <dbReference type="ARBA" id="ARBA00012652"/>
    </source>
</evidence>
<dbReference type="InterPro" id="IPR016007">
    <property type="entry name" value="Alpha_rhamnosid"/>
</dbReference>
<keyword evidence="3 8" id="KW-0378">Hydrolase</keyword>
<evidence type="ECO:0000259" key="7">
    <source>
        <dbReference type="Pfam" id="PF17390"/>
    </source>
</evidence>
<feature type="domain" description="Alpha-L-rhamnosidase six-hairpin glycosidase" evidence="6">
    <location>
        <begin position="319"/>
        <end position="675"/>
    </location>
</feature>
<dbReference type="Proteomes" id="UP001431784">
    <property type="component" value="Unassembled WGS sequence"/>
</dbReference>
<gene>
    <name evidence="8" type="ORF">PUT78_07330</name>
</gene>
<dbReference type="InterPro" id="IPR008928">
    <property type="entry name" value="6-hairpin_glycosidase_sf"/>
</dbReference>
<accession>A0ABT5T945</accession>
<reference evidence="8" key="1">
    <citation type="submission" date="2023-02" db="EMBL/GenBank/DDBJ databases">
        <title>Description of Roseinatronobacter alkalisoli sp. nov., an alkaliphilic bacerium isolated from soda soil.</title>
        <authorList>
            <person name="Wei W."/>
        </authorList>
    </citation>
    <scope>NUCLEOTIDE SEQUENCE</scope>
    <source>
        <strain evidence="8">HJB301</strain>
    </source>
</reference>
<evidence type="ECO:0000313" key="8">
    <source>
        <dbReference type="EMBL" id="MDD7970906.1"/>
    </source>
</evidence>
<dbReference type="SUPFAM" id="SSF48208">
    <property type="entry name" value="Six-hairpin glycosidases"/>
    <property type="match status" value="1"/>
</dbReference>
<feature type="domain" description="Alpha-L-rhamnosidase concanavalin-like" evidence="4">
    <location>
        <begin position="218"/>
        <end position="299"/>
    </location>
</feature>
<evidence type="ECO:0000259" key="4">
    <source>
        <dbReference type="Pfam" id="PF05592"/>
    </source>
</evidence>
<protein>
    <recommendedName>
        <fullName evidence="2">alpha-L-rhamnosidase</fullName>
        <ecNumber evidence="2">3.2.1.40</ecNumber>
    </recommendedName>
</protein>
<name>A0ABT5T945_9RHOB</name>
<evidence type="ECO:0000259" key="5">
    <source>
        <dbReference type="Pfam" id="PF08531"/>
    </source>
</evidence>
<dbReference type="InterPro" id="IPR035396">
    <property type="entry name" value="Bac_rhamnosid6H"/>
</dbReference>
<dbReference type="InterPro" id="IPR035398">
    <property type="entry name" value="Bac_rhamnosid_C"/>
</dbReference>
<dbReference type="Gene3D" id="2.60.420.10">
    <property type="entry name" value="Maltose phosphorylase, domain 3"/>
    <property type="match status" value="1"/>
</dbReference>
<dbReference type="Pfam" id="PF17389">
    <property type="entry name" value="Bac_rhamnosid6H"/>
    <property type="match status" value="1"/>
</dbReference>
<dbReference type="Gene3D" id="2.60.120.260">
    <property type="entry name" value="Galactose-binding domain-like"/>
    <property type="match status" value="2"/>
</dbReference>
<evidence type="ECO:0000259" key="6">
    <source>
        <dbReference type="Pfam" id="PF17389"/>
    </source>
</evidence>
<dbReference type="Pfam" id="PF17390">
    <property type="entry name" value="Bac_rhamnosid_C"/>
    <property type="match status" value="1"/>
</dbReference>